<dbReference type="Proteomes" id="UP001516400">
    <property type="component" value="Unassembled WGS sequence"/>
</dbReference>
<reference evidence="1 2" key="1">
    <citation type="journal article" date="2021" name="BMC Biol.">
        <title>Horizontally acquired antibacterial genes associated with adaptive radiation of ladybird beetles.</title>
        <authorList>
            <person name="Li H.S."/>
            <person name="Tang X.F."/>
            <person name="Huang Y.H."/>
            <person name="Xu Z.Y."/>
            <person name="Chen M.L."/>
            <person name="Du X.Y."/>
            <person name="Qiu B.Y."/>
            <person name="Chen P.T."/>
            <person name="Zhang W."/>
            <person name="Slipinski A."/>
            <person name="Escalona H.E."/>
            <person name="Waterhouse R.M."/>
            <person name="Zwick A."/>
            <person name="Pang H."/>
        </authorList>
    </citation>
    <scope>NUCLEOTIDE SEQUENCE [LARGE SCALE GENOMIC DNA]</scope>
    <source>
        <strain evidence="1">SYSU2018</strain>
    </source>
</reference>
<dbReference type="AlphaFoldDB" id="A0ABD2P5I5"/>
<accession>A0ABD2P5I5</accession>
<proteinExistence type="predicted"/>
<gene>
    <name evidence="1" type="ORF">HHI36_000695</name>
</gene>
<keyword evidence="2" id="KW-1185">Reference proteome</keyword>
<protein>
    <submittedName>
        <fullName evidence="1">Uncharacterized protein</fullName>
    </submittedName>
</protein>
<name>A0ABD2P5I5_9CUCU</name>
<evidence type="ECO:0000313" key="2">
    <source>
        <dbReference type="Proteomes" id="UP001516400"/>
    </source>
</evidence>
<dbReference type="EMBL" id="JABFTP020000185">
    <property type="protein sequence ID" value="KAL3286184.1"/>
    <property type="molecule type" value="Genomic_DNA"/>
</dbReference>
<evidence type="ECO:0000313" key="1">
    <source>
        <dbReference type="EMBL" id="KAL3286184.1"/>
    </source>
</evidence>
<comment type="caution">
    <text evidence="1">The sequence shown here is derived from an EMBL/GenBank/DDBJ whole genome shotgun (WGS) entry which is preliminary data.</text>
</comment>
<organism evidence="1 2">
    <name type="scientific">Cryptolaemus montrouzieri</name>
    <dbReference type="NCBI Taxonomy" id="559131"/>
    <lineage>
        <taxon>Eukaryota</taxon>
        <taxon>Metazoa</taxon>
        <taxon>Ecdysozoa</taxon>
        <taxon>Arthropoda</taxon>
        <taxon>Hexapoda</taxon>
        <taxon>Insecta</taxon>
        <taxon>Pterygota</taxon>
        <taxon>Neoptera</taxon>
        <taxon>Endopterygota</taxon>
        <taxon>Coleoptera</taxon>
        <taxon>Polyphaga</taxon>
        <taxon>Cucujiformia</taxon>
        <taxon>Coccinelloidea</taxon>
        <taxon>Coccinellidae</taxon>
        <taxon>Scymninae</taxon>
        <taxon>Scymnini</taxon>
        <taxon>Cryptolaemus</taxon>
    </lineage>
</organism>
<sequence>MLVPIDTLDLFYEYILMNLTADTERLSGIYQFIRQDCITNYVRHSKRSVINNVKDPLAHFKHEKINYFSVPKHVPNTILEQIFITLNTFGRIELIEFECIIITYIETIPFNPLSTFY</sequence>